<organism evidence="2 3">
    <name type="scientific">Candidatus Nitrospira kreftii</name>
    <dbReference type="NCBI Taxonomy" id="2652173"/>
    <lineage>
        <taxon>Bacteria</taxon>
        <taxon>Pseudomonadati</taxon>
        <taxon>Nitrospirota</taxon>
        <taxon>Nitrospiria</taxon>
        <taxon>Nitrospirales</taxon>
        <taxon>Nitrospiraceae</taxon>
        <taxon>Nitrospira</taxon>
    </lineage>
</organism>
<dbReference type="Proteomes" id="UP000593737">
    <property type="component" value="Chromosome"/>
</dbReference>
<dbReference type="EMBL" id="CP047423">
    <property type="protein sequence ID" value="QPD05362.1"/>
    <property type="molecule type" value="Genomic_DNA"/>
</dbReference>
<sequence length="199" mass="22144">MHSMTLAISTLCITLSISPVLAKEKKHEKPMDPQAMMELWKQAATPGEPHKLFATLAGSWITNTKEWMEPGKPPTESTGSAEMKMLLGGRFLYQEYNSHMMGQPFSGVGIDGYDNLTKKYVTAWIDTMGTGIFIMEGTASVDGKTITLKGSHPEPGGGKMSHRAVWKIIDTNNQTFDMYGTHHGQKEMKVLEITYTRKE</sequence>
<dbReference type="Pfam" id="PF07617">
    <property type="entry name" value="DUF1579"/>
    <property type="match status" value="1"/>
</dbReference>
<dbReference type="AlphaFoldDB" id="A0A7S8FGH9"/>
<dbReference type="KEGG" id="nkf:Nkreftii_003136"/>
<reference evidence="2 3" key="1">
    <citation type="journal article" date="2020" name="ISME J.">
        <title>Enrichment and physiological characterization of a novel comammox Nitrospira indicates ammonium inhibition of complete nitrification.</title>
        <authorList>
            <person name="Sakoula D."/>
            <person name="Koch H."/>
            <person name="Frank J."/>
            <person name="Jetten M.S.M."/>
            <person name="van Kessel M.A.H.J."/>
            <person name="Lucker S."/>
        </authorList>
    </citation>
    <scope>NUCLEOTIDE SEQUENCE [LARGE SCALE GENOMIC DNA]</scope>
    <source>
        <strain evidence="2">Comreactor17</strain>
    </source>
</reference>
<accession>A0A7S8FGH9</accession>
<gene>
    <name evidence="2" type="ORF">Nkreftii_003136</name>
</gene>
<evidence type="ECO:0008006" key="4">
    <source>
        <dbReference type="Google" id="ProtNLM"/>
    </source>
</evidence>
<protein>
    <recommendedName>
        <fullName evidence="4">DUF1579 domain-containing protein</fullName>
    </recommendedName>
</protein>
<proteinExistence type="predicted"/>
<name>A0A7S8FGH9_9BACT</name>
<evidence type="ECO:0000256" key="1">
    <source>
        <dbReference type="SAM" id="SignalP"/>
    </source>
</evidence>
<evidence type="ECO:0000313" key="2">
    <source>
        <dbReference type="EMBL" id="QPD05362.1"/>
    </source>
</evidence>
<dbReference type="InterPro" id="IPR011473">
    <property type="entry name" value="DUF1579"/>
</dbReference>
<evidence type="ECO:0000313" key="3">
    <source>
        <dbReference type="Proteomes" id="UP000593737"/>
    </source>
</evidence>
<feature type="signal peptide" evidence="1">
    <location>
        <begin position="1"/>
        <end position="22"/>
    </location>
</feature>
<keyword evidence="1" id="KW-0732">Signal</keyword>
<feature type="chain" id="PRO_5032744618" description="DUF1579 domain-containing protein" evidence="1">
    <location>
        <begin position="23"/>
        <end position="199"/>
    </location>
</feature>